<feature type="region of interest" description="Disordered" evidence="1">
    <location>
        <begin position="1"/>
        <end position="20"/>
    </location>
</feature>
<dbReference type="EMBL" id="CAMPGE010018696">
    <property type="protein sequence ID" value="CAI2377091.1"/>
    <property type="molecule type" value="Genomic_DNA"/>
</dbReference>
<evidence type="ECO:0000313" key="2">
    <source>
        <dbReference type="EMBL" id="CAI2377091.1"/>
    </source>
</evidence>
<keyword evidence="3" id="KW-1185">Reference proteome</keyword>
<evidence type="ECO:0000256" key="1">
    <source>
        <dbReference type="SAM" id="MobiDB-lite"/>
    </source>
</evidence>
<comment type="caution">
    <text evidence="2">The sequence shown here is derived from an EMBL/GenBank/DDBJ whole genome shotgun (WGS) entry which is preliminary data.</text>
</comment>
<dbReference type="AlphaFoldDB" id="A0AAD2D1X6"/>
<evidence type="ECO:0000313" key="3">
    <source>
        <dbReference type="Proteomes" id="UP001295684"/>
    </source>
</evidence>
<organism evidence="2 3">
    <name type="scientific">Euplotes crassus</name>
    <dbReference type="NCBI Taxonomy" id="5936"/>
    <lineage>
        <taxon>Eukaryota</taxon>
        <taxon>Sar</taxon>
        <taxon>Alveolata</taxon>
        <taxon>Ciliophora</taxon>
        <taxon>Intramacronucleata</taxon>
        <taxon>Spirotrichea</taxon>
        <taxon>Hypotrichia</taxon>
        <taxon>Euplotida</taxon>
        <taxon>Euplotidae</taxon>
        <taxon>Moneuplotes</taxon>
    </lineage>
</organism>
<sequence>MPESDCLAVNSQPKSRDLQGIETHKLSKVIDTDKLEVHLR</sequence>
<protein>
    <submittedName>
        <fullName evidence="2">Uncharacterized protein</fullName>
    </submittedName>
</protein>
<proteinExistence type="predicted"/>
<gene>
    <name evidence="2" type="ORF">ECRASSUSDP1_LOCUS18472</name>
</gene>
<accession>A0AAD2D1X6</accession>
<dbReference type="Proteomes" id="UP001295684">
    <property type="component" value="Unassembled WGS sequence"/>
</dbReference>
<reference evidence="2" key="1">
    <citation type="submission" date="2023-07" db="EMBL/GenBank/DDBJ databases">
        <authorList>
            <consortium name="AG Swart"/>
            <person name="Singh M."/>
            <person name="Singh A."/>
            <person name="Seah K."/>
            <person name="Emmerich C."/>
        </authorList>
    </citation>
    <scope>NUCLEOTIDE SEQUENCE</scope>
    <source>
        <strain evidence="2">DP1</strain>
    </source>
</reference>
<name>A0AAD2D1X6_EUPCR</name>